<evidence type="ECO:0000259" key="2">
    <source>
        <dbReference type="SMART" id="SM00312"/>
    </source>
</evidence>
<dbReference type="EMBL" id="LN483345">
    <property type="protein sequence ID" value="CDZ98475.1"/>
    <property type="molecule type" value="Genomic_DNA"/>
</dbReference>
<feature type="compositionally biased region" description="Pro residues" evidence="1">
    <location>
        <begin position="18"/>
        <end position="27"/>
    </location>
</feature>
<dbReference type="CDD" id="cd07596">
    <property type="entry name" value="BAR_SNX"/>
    <property type="match status" value="1"/>
</dbReference>
<evidence type="ECO:0000256" key="1">
    <source>
        <dbReference type="SAM" id="MobiDB-lite"/>
    </source>
</evidence>
<feature type="compositionally biased region" description="Polar residues" evidence="1">
    <location>
        <begin position="556"/>
        <end position="572"/>
    </location>
</feature>
<dbReference type="PANTHER" id="PTHR47433">
    <property type="entry name" value="VACUOLAR PROTEIN SORTING-ASSOCIATED PROTEIN 17"/>
    <property type="match status" value="1"/>
</dbReference>
<dbReference type="GO" id="GO:0032266">
    <property type="term" value="F:phosphatidylinositol-3-phosphate binding"/>
    <property type="evidence" value="ECO:0007669"/>
    <property type="project" value="TreeGrafter"/>
</dbReference>
<organism evidence="3">
    <name type="scientific">Phaffia rhodozyma</name>
    <name type="common">Yeast</name>
    <name type="synonym">Xanthophyllomyces dendrorhous</name>
    <dbReference type="NCBI Taxonomy" id="264483"/>
    <lineage>
        <taxon>Eukaryota</taxon>
        <taxon>Fungi</taxon>
        <taxon>Dikarya</taxon>
        <taxon>Basidiomycota</taxon>
        <taxon>Agaricomycotina</taxon>
        <taxon>Tremellomycetes</taxon>
        <taxon>Cystofilobasidiales</taxon>
        <taxon>Mrakiaceae</taxon>
        <taxon>Phaffia</taxon>
    </lineage>
</organism>
<feature type="compositionally biased region" description="Low complexity" evidence="1">
    <location>
        <begin position="38"/>
        <end position="57"/>
    </location>
</feature>
<dbReference type="InterPro" id="IPR036871">
    <property type="entry name" value="PX_dom_sf"/>
</dbReference>
<feature type="compositionally biased region" description="Low complexity" evidence="1">
    <location>
        <begin position="526"/>
        <end position="542"/>
    </location>
</feature>
<dbReference type="Gene3D" id="1.20.1270.60">
    <property type="entry name" value="Arfaptin homology (AH) domain/BAR domain"/>
    <property type="match status" value="1"/>
</dbReference>
<feature type="region of interest" description="Disordered" evidence="1">
    <location>
        <begin position="1"/>
        <end position="105"/>
    </location>
</feature>
<dbReference type="InterPro" id="IPR001683">
    <property type="entry name" value="PX_dom"/>
</dbReference>
<feature type="compositionally biased region" description="Low complexity" evidence="1">
    <location>
        <begin position="72"/>
        <end position="81"/>
    </location>
</feature>
<protein>
    <submittedName>
        <fullName evidence="3">Membrane coat complex Retromer, subunit VPS5/SNX1, Sorting nexins, and related PX domain-containing proteins</fullName>
    </submittedName>
</protein>
<dbReference type="AlphaFoldDB" id="A0A0F7SJ68"/>
<dbReference type="Pfam" id="PF09325">
    <property type="entry name" value="Vps5"/>
    <property type="match status" value="1"/>
</dbReference>
<dbReference type="InterPro" id="IPR027267">
    <property type="entry name" value="AH/BAR_dom_sf"/>
</dbReference>
<dbReference type="InterPro" id="IPR053055">
    <property type="entry name" value="VPS17"/>
</dbReference>
<dbReference type="SMART" id="SM00312">
    <property type="entry name" value="PX"/>
    <property type="match status" value="1"/>
</dbReference>
<feature type="compositionally biased region" description="Gly residues" evidence="1">
    <location>
        <begin position="616"/>
        <end position="632"/>
    </location>
</feature>
<dbReference type="GO" id="GO:0030905">
    <property type="term" value="C:retromer, tubulation complex"/>
    <property type="evidence" value="ECO:0007669"/>
    <property type="project" value="TreeGrafter"/>
</dbReference>
<feature type="compositionally biased region" description="Polar residues" evidence="1">
    <location>
        <begin position="472"/>
        <end position="481"/>
    </location>
</feature>
<dbReference type="SUPFAM" id="SSF64268">
    <property type="entry name" value="PX domain"/>
    <property type="match status" value="1"/>
</dbReference>
<feature type="region of interest" description="Disordered" evidence="1">
    <location>
        <begin position="472"/>
        <end position="699"/>
    </location>
</feature>
<dbReference type="GO" id="GO:0042147">
    <property type="term" value="P:retrograde transport, endosome to Golgi"/>
    <property type="evidence" value="ECO:0007669"/>
    <property type="project" value="TreeGrafter"/>
</dbReference>
<evidence type="ECO:0000313" key="3">
    <source>
        <dbReference type="EMBL" id="CDZ98475.1"/>
    </source>
</evidence>
<dbReference type="PANTHER" id="PTHR47433:SF1">
    <property type="entry name" value="VACUOLAR PROTEIN SORTING-ASSOCIATED PROTEIN 17"/>
    <property type="match status" value="1"/>
</dbReference>
<dbReference type="GO" id="GO:0005768">
    <property type="term" value="C:endosome"/>
    <property type="evidence" value="ECO:0007669"/>
    <property type="project" value="TreeGrafter"/>
</dbReference>
<dbReference type="InterPro" id="IPR015404">
    <property type="entry name" value="Vps5_C"/>
</dbReference>
<sequence>MSDPLSPTVTFGRMVNPIQPPPWPSSPHQPADLPAHLSPSSSTSRSFSQQQSYRPQQENAHQPPSLQRNRPSSNSISNHSSGFEKERQVYGQPSQSLMSPDALMDGKRADRLSPFLRVKITGMERNRKDLLIRFDASTNLSHFNRNLYKNMQRSYVEFRLFADQLAIGNPQTIVAALPLPQSSAVTDEEDDRLVRIALQRWFSHVCEDTVLLQDEELRSFIESDFGYNPVPRARRKAPSTFPIQLPLLGKGPHDEDKELATAKSEIAKLDTQFAEAAKASDKLSKSRKNLAASEVDFGTKLVTSATTEQVPSLSAALRKLGRAMDAIAGIQHVQAVNESVVIGDTLGYQSLNARSARETLSQRTILLEECSTAAKITITKRRAVERMKGSSSIASSKVDDAIAELNEAKEAEEVISTRLDNISKNLHRSLQTHSRQAHEDIAVALLEHARMNVLCERSILKELEALRSDISGISNTGSRKTAVSIGGGLPSTTAPSSSNVNKALPVPDRQSLPPTRSWVEQPKPVPSGSAPSFSSPQSGSTGHPSLGPSGMHPNYPQAQASVYAGNNPSYHSSRPLMYNNNNSTNSTSFVAPPRNGTTQSAFYSNPNLNPASSSRSGGGPGGGADPLSGGNGQVYSSANPNPRLEDRGTGGSAIGGQGITQSFYQPSYNRPGVGAGPGGIPPRRKLDPREAARQLANGF</sequence>
<name>A0A0F7SJ68_PHARH</name>
<feature type="domain" description="PX" evidence="2">
    <location>
        <begin position="113"/>
        <end position="224"/>
    </location>
</feature>
<dbReference type="Gene3D" id="3.30.1520.10">
    <property type="entry name" value="Phox-like domain"/>
    <property type="match status" value="1"/>
</dbReference>
<dbReference type="Pfam" id="PF00787">
    <property type="entry name" value="PX"/>
    <property type="match status" value="1"/>
</dbReference>
<feature type="compositionally biased region" description="Low complexity" evidence="1">
    <location>
        <begin position="579"/>
        <end position="588"/>
    </location>
</feature>
<proteinExistence type="predicted"/>
<feature type="compositionally biased region" description="Polar residues" evidence="1">
    <location>
        <begin position="595"/>
        <end position="611"/>
    </location>
</feature>
<dbReference type="GO" id="GO:0005829">
    <property type="term" value="C:cytosol"/>
    <property type="evidence" value="ECO:0007669"/>
    <property type="project" value="GOC"/>
</dbReference>
<accession>A0A0F7SJ68</accession>
<feature type="compositionally biased region" description="Polar residues" evidence="1">
    <location>
        <begin position="490"/>
        <end position="501"/>
    </location>
</feature>
<feature type="compositionally biased region" description="Gly residues" evidence="1">
    <location>
        <begin position="649"/>
        <end position="658"/>
    </location>
</feature>
<dbReference type="GO" id="GO:0006886">
    <property type="term" value="P:intracellular protein transport"/>
    <property type="evidence" value="ECO:0007669"/>
    <property type="project" value="TreeGrafter"/>
</dbReference>
<reference evidence="3" key="1">
    <citation type="submission" date="2014-08" db="EMBL/GenBank/DDBJ databases">
        <authorList>
            <person name="Sharma Rahul"/>
            <person name="Thines Marco"/>
        </authorList>
    </citation>
    <scope>NUCLEOTIDE SEQUENCE</scope>
</reference>
<feature type="compositionally biased region" description="Polar residues" evidence="1">
    <location>
        <begin position="58"/>
        <end position="71"/>
    </location>
</feature>